<accession>A0A1W0BE08</accession>
<proteinExistence type="predicted"/>
<name>A0A1W0BE08_9NOCA</name>
<organism evidence="1 2">
    <name type="scientific">Nocardia donostiensis</name>
    <dbReference type="NCBI Taxonomy" id="1538463"/>
    <lineage>
        <taxon>Bacteria</taxon>
        <taxon>Bacillati</taxon>
        <taxon>Actinomycetota</taxon>
        <taxon>Actinomycetes</taxon>
        <taxon>Mycobacteriales</taxon>
        <taxon>Nocardiaceae</taxon>
        <taxon>Nocardia</taxon>
    </lineage>
</organism>
<evidence type="ECO:0000313" key="1">
    <source>
        <dbReference type="EMBL" id="ONM50612.1"/>
    </source>
</evidence>
<protein>
    <submittedName>
        <fullName evidence="1">Uncharacterized protein</fullName>
    </submittedName>
</protein>
<keyword evidence="2" id="KW-1185">Reference proteome</keyword>
<dbReference type="RefSeq" id="WP_077114593.1">
    <property type="nucleotide sequence ID" value="NZ_MUKP01000010.1"/>
</dbReference>
<gene>
    <name evidence="1" type="ORF">B0T46_01555</name>
</gene>
<comment type="caution">
    <text evidence="1">The sequence shown here is derived from an EMBL/GenBank/DDBJ whole genome shotgun (WGS) entry which is preliminary data.</text>
</comment>
<evidence type="ECO:0000313" key="2">
    <source>
        <dbReference type="Proteomes" id="UP000188836"/>
    </source>
</evidence>
<dbReference type="Proteomes" id="UP000188836">
    <property type="component" value="Unassembled WGS sequence"/>
</dbReference>
<dbReference type="AlphaFoldDB" id="A0A1W0BE08"/>
<sequence>MTPGPVGEIHRIVNRVLTAPGRFTEDSVSEACSVTLRKRVRTNPYMHEFEAHPEAGPFSTITFRGAAGSSGRPSLVIMDVSAECRVTRSDLADSFRLSFERVHVNPRIPPEGVISFEEEHGCRTLHLQFTAESEILRSISVHEAP</sequence>
<dbReference type="OrthoDB" id="4558224at2"/>
<dbReference type="EMBL" id="MUMY01000001">
    <property type="protein sequence ID" value="ONM50612.1"/>
    <property type="molecule type" value="Genomic_DNA"/>
</dbReference>
<reference evidence="1 2" key="1">
    <citation type="journal article" date="2016" name="Antonie Van Leeuwenhoek">
        <title>Nocardia donostiensis sp. nov., isolated from human respiratory specimens.</title>
        <authorList>
            <person name="Ercibengoa M."/>
            <person name="Bell M."/>
            <person name="Marimon J.M."/>
            <person name="Humrighouse B."/>
            <person name="Klenk H.P."/>
            <person name="Potter G."/>
            <person name="Perez-Trallero E."/>
        </authorList>
    </citation>
    <scope>NUCLEOTIDE SEQUENCE [LARGE SCALE GENOMIC DNA]</scope>
    <source>
        <strain evidence="1 2">X1655</strain>
    </source>
</reference>